<dbReference type="PANTHER" id="PTHR11040:SF44">
    <property type="entry name" value="PROTEIN ZNTC-RELATED"/>
    <property type="match status" value="1"/>
</dbReference>
<evidence type="ECO:0000313" key="8">
    <source>
        <dbReference type="Proteomes" id="UP001497453"/>
    </source>
</evidence>
<accession>A0ABP1D6L2</accession>
<feature type="transmembrane region" description="Helical" evidence="6">
    <location>
        <begin position="318"/>
        <end position="341"/>
    </location>
</feature>
<dbReference type="Proteomes" id="UP001497453">
    <property type="component" value="Chromosome 2"/>
</dbReference>
<keyword evidence="4 6" id="KW-0472">Membrane</keyword>
<name>A0ABP1D6L2_9APHY</name>
<sequence length="510" mass="56731">MVLNTGSWSTKTIMSRIWVMLILFCVSLFAAWFPTLSKRIHRLRVPRIVFFIGKHFGTGVILSTAFVHLMQDAFESLYHPLVKARWGVGRWTGLIMLCSLLTIFFVEYISTSFVDRLQSYSSPLPSPPSSSATSRTASPLPSIPRTEEPAPLENETSPLLSTTTDGEYGALSHTKYAPGCEATHPVLEHLQHRSISIAVPPSGNQDDDFFPGGHHRHEPRNSHSSHSDRGPGRRQSLANISDHEAVAQAKKDKQIATQITNGHQEEIHHDHHRHHERHHSHDHAHVHLTMEEWNPDSNGDETAVDERSEIKIGHRRQVVGILMLQIGIMIHSLVIGLTLAITSGTEFTSLVAAIIFHQLFEGLSLGIRIANLPSSPLNAGFTRRLLKPILAFTFAITTPVGIGIGLATFSPGRGDGGTYYISPASTTKSHVGHLSGHAHIRRMCRNARWRFRDGSSALEKQHQTTGTRVGKRVGRCCCYGVDRMGLSHVFFSWILYTTGLYNIRSQLILL</sequence>
<evidence type="ECO:0000313" key="7">
    <source>
        <dbReference type="EMBL" id="CAL1702638.1"/>
    </source>
</evidence>
<keyword evidence="8" id="KW-1185">Reference proteome</keyword>
<feature type="region of interest" description="Disordered" evidence="5">
    <location>
        <begin position="123"/>
        <end position="173"/>
    </location>
</feature>
<dbReference type="InterPro" id="IPR003689">
    <property type="entry name" value="ZIP"/>
</dbReference>
<feature type="transmembrane region" description="Helical" evidence="6">
    <location>
        <begin position="388"/>
        <end position="409"/>
    </location>
</feature>
<feature type="compositionally biased region" description="Polar residues" evidence="5">
    <location>
        <begin position="154"/>
        <end position="165"/>
    </location>
</feature>
<feature type="region of interest" description="Disordered" evidence="5">
    <location>
        <begin position="198"/>
        <end position="235"/>
    </location>
</feature>
<keyword evidence="2 6" id="KW-0812">Transmembrane</keyword>
<organism evidence="7 8">
    <name type="scientific">Somion occarium</name>
    <dbReference type="NCBI Taxonomy" id="3059160"/>
    <lineage>
        <taxon>Eukaryota</taxon>
        <taxon>Fungi</taxon>
        <taxon>Dikarya</taxon>
        <taxon>Basidiomycota</taxon>
        <taxon>Agaricomycotina</taxon>
        <taxon>Agaricomycetes</taxon>
        <taxon>Polyporales</taxon>
        <taxon>Cerrenaceae</taxon>
        <taxon>Somion</taxon>
    </lineage>
</organism>
<dbReference type="EMBL" id="OZ037945">
    <property type="protein sequence ID" value="CAL1702638.1"/>
    <property type="molecule type" value="Genomic_DNA"/>
</dbReference>
<dbReference type="PANTHER" id="PTHR11040">
    <property type="entry name" value="ZINC/IRON TRANSPORTER"/>
    <property type="match status" value="1"/>
</dbReference>
<feature type="compositionally biased region" description="Basic and acidic residues" evidence="5">
    <location>
        <begin position="219"/>
        <end position="231"/>
    </location>
</feature>
<feature type="transmembrane region" description="Helical" evidence="6">
    <location>
        <begin position="347"/>
        <end position="367"/>
    </location>
</feature>
<feature type="compositionally biased region" description="Low complexity" evidence="5">
    <location>
        <begin position="123"/>
        <end position="140"/>
    </location>
</feature>
<proteinExistence type="predicted"/>
<evidence type="ECO:0000256" key="4">
    <source>
        <dbReference type="ARBA" id="ARBA00023136"/>
    </source>
</evidence>
<dbReference type="Pfam" id="PF02535">
    <property type="entry name" value="Zip"/>
    <property type="match status" value="1"/>
</dbReference>
<evidence type="ECO:0000256" key="1">
    <source>
        <dbReference type="ARBA" id="ARBA00004141"/>
    </source>
</evidence>
<comment type="subcellular location">
    <subcellularLocation>
        <location evidence="1">Membrane</location>
        <topology evidence="1">Multi-pass membrane protein</topology>
    </subcellularLocation>
</comment>
<evidence type="ECO:0000256" key="2">
    <source>
        <dbReference type="ARBA" id="ARBA00022692"/>
    </source>
</evidence>
<protein>
    <recommendedName>
        <fullName evidence="9">Zinc/iron permease</fullName>
    </recommendedName>
</protein>
<evidence type="ECO:0000256" key="5">
    <source>
        <dbReference type="SAM" id="MobiDB-lite"/>
    </source>
</evidence>
<keyword evidence="3 6" id="KW-1133">Transmembrane helix</keyword>
<feature type="transmembrane region" description="Helical" evidence="6">
    <location>
        <begin position="17"/>
        <end position="36"/>
    </location>
</feature>
<feature type="transmembrane region" description="Helical" evidence="6">
    <location>
        <begin position="48"/>
        <end position="71"/>
    </location>
</feature>
<gene>
    <name evidence="7" type="ORF">GFSPODELE1_LOCUS4141</name>
</gene>
<evidence type="ECO:0000256" key="3">
    <source>
        <dbReference type="ARBA" id="ARBA00022989"/>
    </source>
</evidence>
<evidence type="ECO:0000256" key="6">
    <source>
        <dbReference type="SAM" id="Phobius"/>
    </source>
</evidence>
<evidence type="ECO:0008006" key="9">
    <source>
        <dbReference type="Google" id="ProtNLM"/>
    </source>
</evidence>
<feature type="transmembrane region" description="Helical" evidence="6">
    <location>
        <begin position="91"/>
        <end position="109"/>
    </location>
</feature>
<reference evidence="8" key="1">
    <citation type="submission" date="2024-04" db="EMBL/GenBank/DDBJ databases">
        <authorList>
            <person name="Shaw F."/>
            <person name="Minotto A."/>
        </authorList>
    </citation>
    <scope>NUCLEOTIDE SEQUENCE [LARGE SCALE GENOMIC DNA]</scope>
</reference>